<dbReference type="InterPro" id="IPR009069">
    <property type="entry name" value="Cys_alpha_HP_mot_SF"/>
</dbReference>
<evidence type="ECO:0000313" key="3">
    <source>
        <dbReference type="Proteomes" id="UP000749559"/>
    </source>
</evidence>
<dbReference type="Pfam" id="PF06747">
    <property type="entry name" value="CHCH"/>
    <property type="match status" value="1"/>
</dbReference>
<accession>A0A8J1U970</accession>
<dbReference type="PANTHER" id="PTHR31278:SF2">
    <property type="entry name" value="SMALL RIBOSOMAL SUBUNIT PROTEIN MS37"/>
    <property type="match status" value="1"/>
</dbReference>
<name>A0A8J1U970_OWEFU</name>
<protein>
    <submittedName>
        <fullName evidence="2">Uncharacterized protein</fullName>
    </submittedName>
</protein>
<sequence>MPSLTPPLLVKTKYVKISKYFVPPLWKTFKDRPPVLKNNVSAKKEKSKVAPCVEEMSLMFSCWKNHDFETKRCQKEIEAFNKCYSEANLIQKEKLELEAKGLIGTKGKATSKQINSLLAKYPTPTS</sequence>
<dbReference type="InterPro" id="IPR033620">
    <property type="entry name" value="Ribosomal_mS37_met"/>
</dbReference>
<dbReference type="GO" id="GO:0005654">
    <property type="term" value="C:nucleoplasm"/>
    <property type="evidence" value="ECO:0007669"/>
    <property type="project" value="TreeGrafter"/>
</dbReference>
<dbReference type="GO" id="GO:0032543">
    <property type="term" value="P:mitochondrial translation"/>
    <property type="evidence" value="ECO:0007669"/>
    <property type="project" value="InterPro"/>
</dbReference>
<gene>
    <name evidence="2" type="ORF">OFUS_LOCUS19391</name>
</gene>
<dbReference type="SUPFAM" id="SSF47072">
    <property type="entry name" value="Cysteine alpha-hairpin motif"/>
    <property type="match status" value="1"/>
</dbReference>
<evidence type="ECO:0000256" key="1">
    <source>
        <dbReference type="ARBA" id="ARBA00023157"/>
    </source>
</evidence>
<dbReference type="GO" id="GO:0003723">
    <property type="term" value="F:RNA binding"/>
    <property type="evidence" value="ECO:0007669"/>
    <property type="project" value="TreeGrafter"/>
</dbReference>
<organism evidence="2 3">
    <name type="scientific">Owenia fusiformis</name>
    <name type="common">Polychaete worm</name>
    <dbReference type="NCBI Taxonomy" id="6347"/>
    <lineage>
        <taxon>Eukaryota</taxon>
        <taxon>Metazoa</taxon>
        <taxon>Spiralia</taxon>
        <taxon>Lophotrochozoa</taxon>
        <taxon>Annelida</taxon>
        <taxon>Polychaeta</taxon>
        <taxon>Sedentaria</taxon>
        <taxon>Canalipalpata</taxon>
        <taxon>Sabellida</taxon>
        <taxon>Oweniida</taxon>
        <taxon>Oweniidae</taxon>
        <taxon>Owenia</taxon>
    </lineage>
</organism>
<evidence type="ECO:0000313" key="2">
    <source>
        <dbReference type="EMBL" id="CAH1794746.1"/>
    </source>
</evidence>
<comment type="caution">
    <text evidence="2">The sequence shown here is derived from an EMBL/GenBank/DDBJ whole genome shotgun (WGS) entry which is preliminary data.</text>
</comment>
<reference evidence="2" key="1">
    <citation type="submission" date="2022-03" db="EMBL/GenBank/DDBJ databases">
        <authorList>
            <person name="Martin C."/>
        </authorList>
    </citation>
    <scope>NUCLEOTIDE SEQUENCE</scope>
</reference>
<dbReference type="GO" id="GO:0005761">
    <property type="term" value="C:mitochondrial ribosome"/>
    <property type="evidence" value="ECO:0007669"/>
    <property type="project" value="InterPro"/>
</dbReference>
<dbReference type="EMBL" id="CAIIXF020000009">
    <property type="protein sequence ID" value="CAH1794746.1"/>
    <property type="molecule type" value="Genomic_DNA"/>
</dbReference>
<keyword evidence="3" id="KW-1185">Reference proteome</keyword>
<dbReference type="PROSITE" id="PS51808">
    <property type="entry name" value="CHCH"/>
    <property type="match status" value="1"/>
</dbReference>
<keyword evidence="1" id="KW-1015">Disulfide bond</keyword>
<dbReference type="Proteomes" id="UP000749559">
    <property type="component" value="Unassembled WGS sequence"/>
</dbReference>
<proteinExistence type="predicted"/>
<dbReference type="AlphaFoldDB" id="A0A8J1U970"/>
<dbReference type="PANTHER" id="PTHR31278">
    <property type="entry name" value="CHCHD1"/>
    <property type="match status" value="1"/>
</dbReference>
<dbReference type="OrthoDB" id="5825849at2759"/>
<dbReference type="InterPro" id="IPR010625">
    <property type="entry name" value="CHCH"/>
</dbReference>